<dbReference type="Proteomes" id="UP000229342">
    <property type="component" value="Unassembled WGS sequence"/>
</dbReference>
<dbReference type="AlphaFoldDB" id="A0A2H0KAJ1"/>
<organism evidence="2 3">
    <name type="scientific">Candidatus Taylorbacteria bacterium CG11_big_fil_rev_8_21_14_0_20_46_11</name>
    <dbReference type="NCBI Taxonomy" id="1975025"/>
    <lineage>
        <taxon>Bacteria</taxon>
        <taxon>Candidatus Tayloriibacteriota</taxon>
    </lineage>
</organism>
<dbReference type="EMBL" id="PCVG01000064">
    <property type="protein sequence ID" value="PIQ68282.1"/>
    <property type="molecule type" value="Genomic_DNA"/>
</dbReference>
<name>A0A2H0KAJ1_9BACT</name>
<evidence type="ECO:0000256" key="1">
    <source>
        <dbReference type="SAM" id="MobiDB-lite"/>
    </source>
</evidence>
<reference evidence="2 3" key="1">
    <citation type="submission" date="2017-09" db="EMBL/GenBank/DDBJ databases">
        <title>Depth-based differentiation of microbial function through sediment-hosted aquifers and enrichment of novel symbionts in the deep terrestrial subsurface.</title>
        <authorList>
            <person name="Probst A.J."/>
            <person name="Ladd B."/>
            <person name="Jarett J.K."/>
            <person name="Geller-Mcgrath D.E."/>
            <person name="Sieber C.M."/>
            <person name="Emerson J.B."/>
            <person name="Anantharaman K."/>
            <person name="Thomas B.C."/>
            <person name="Malmstrom R."/>
            <person name="Stieglmeier M."/>
            <person name="Klingl A."/>
            <person name="Woyke T."/>
            <person name="Ryan C.M."/>
            <person name="Banfield J.F."/>
        </authorList>
    </citation>
    <scope>NUCLEOTIDE SEQUENCE [LARGE SCALE GENOMIC DNA]</scope>
    <source>
        <strain evidence="2">CG11_big_fil_rev_8_21_14_0_20_46_11</strain>
    </source>
</reference>
<proteinExistence type="predicted"/>
<gene>
    <name evidence="2" type="ORF">COV91_04915</name>
</gene>
<evidence type="ECO:0000313" key="2">
    <source>
        <dbReference type="EMBL" id="PIQ68282.1"/>
    </source>
</evidence>
<comment type="caution">
    <text evidence="2">The sequence shown here is derived from an EMBL/GenBank/DDBJ whole genome shotgun (WGS) entry which is preliminary data.</text>
</comment>
<sequence>MEETNEVQGKNTQVGDTVVIRPPAQLTVALLKRGIAKITAKTDSSTPSEVPPVPTDDKSSKVLWRSAVL</sequence>
<protein>
    <submittedName>
        <fullName evidence="2">Uncharacterized protein</fullName>
    </submittedName>
</protein>
<evidence type="ECO:0000313" key="3">
    <source>
        <dbReference type="Proteomes" id="UP000229342"/>
    </source>
</evidence>
<feature type="region of interest" description="Disordered" evidence="1">
    <location>
        <begin position="38"/>
        <end position="69"/>
    </location>
</feature>
<accession>A0A2H0KAJ1</accession>